<evidence type="ECO:0000256" key="14">
    <source>
        <dbReference type="PROSITE-ProRule" id="PRU01360"/>
    </source>
</evidence>
<feature type="region of interest" description="Disordered" evidence="16">
    <location>
        <begin position="41"/>
        <end position="62"/>
    </location>
</feature>
<keyword evidence="21" id="KW-1185">Reference proteome</keyword>
<evidence type="ECO:0000256" key="2">
    <source>
        <dbReference type="ARBA" id="ARBA00009810"/>
    </source>
</evidence>
<evidence type="ECO:0000256" key="7">
    <source>
        <dbReference type="ARBA" id="ARBA00022729"/>
    </source>
</evidence>
<dbReference type="EMBL" id="CP046052">
    <property type="protein sequence ID" value="QGM45037.1"/>
    <property type="molecule type" value="Genomic_DNA"/>
</dbReference>
<evidence type="ECO:0000313" key="20">
    <source>
        <dbReference type="EMBL" id="QGM45037.1"/>
    </source>
</evidence>
<dbReference type="PANTHER" id="PTHR32552:SF68">
    <property type="entry name" value="FERRICHROME OUTER MEMBRANE TRANSPORTER_PHAGE RECEPTOR"/>
    <property type="match status" value="1"/>
</dbReference>
<dbReference type="OrthoDB" id="9760333at2"/>
<feature type="chain" id="PRO_5025491549" evidence="17">
    <location>
        <begin position="27"/>
        <end position="766"/>
    </location>
</feature>
<evidence type="ECO:0000313" key="21">
    <source>
        <dbReference type="Proteomes" id="UP000309061"/>
    </source>
</evidence>
<dbReference type="PROSITE" id="PS52016">
    <property type="entry name" value="TONB_DEPENDENT_REC_3"/>
    <property type="match status" value="1"/>
</dbReference>
<dbReference type="AlphaFoldDB" id="A0A6B8KBJ0"/>
<dbReference type="Pfam" id="PF00593">
    <property type="entry name" value="TonB_dep_Rec_b-barrel"/>
    <property type="match status" value="1"/>
</dbReference>
<evidence type="ECO:0000256" key="5">
    <source>
        <dbReference type="ARBA" id="ARBA00022496"/>
    </source>
</evidence>
<dbReference type="InterPro" id="IPR000531">
    <property type="entry name" value="Beta-barrel_TonB"/>
</dbReference>
<keyword evidence="12 20" id="KW-0675">Receptor</keyword>
<evidence type="ECO:0000256" key="17">
    <source>
        <dbReference type="SAM" id="SignalP"/>
    </source>
</evidence>
<dbReference type="SUPFAM" id="SSF56935">
    <property type="entry name" value="Porins"/>
    <property type="match status" value="1"/>
</dbReference>
<keyword evidence="3 14" id="KW-0813">Transport</keyword>
<dbReference type="Pfam" id="PF07715">
    <property type="entry name" value="Plug"/>
    <property type="match status" value="1"/>
</dbReference>
<keyword evidence="9" id="KW-0406">Ion transport</keyword>
<accession>A0A6B8KBJ0</accession>
<keyword evidence="5" id="KW-0410">Iron transport</keyword>
<dbReference type="GO" id="GO:0038023">
    <property type="term" value="F:signaling receptor activity"/>
    <property type="evidence" value="ECO:0007669"/>
    <property type="project" value="InterPro"/>
</dbReference>
<dbReference type="InterPro" id="IPR037066">
    <property type="entry name" value="Plug_dom_sf"/>
</dbReference>
<evidence type="ECO:0000256" key="8">
    <source>
        <dbReference type="ARBA" id="ARBA00023004"/>
    </source>
</evidence>
<comment type="subcellular location">
    <subcellularLocation>
        <location evidence="1 14">Cell outer membrane</location>
        <topology evidence="1 14">Multi-pass membrane protein</topology>
    </subcellularLocation>
</comment>
<evidence type="ECO:0000259" key="18">
    <source>
        <dbReference type="Pfam" id="PF00593"/>
    </source>
</evidence>
<keyword evidence="10 15" id="KW-0798">TonB box</keyword>
<dbReference type="NCBIfam" id="TIGR01783">
    <property type="entry name" value="TonB-siderophor"/>
    <property type="match status" value="1"/>
</dbReference>
<dbReference type="InterPro" id="IPR012910">
    <property type="entry name" value="Plug_dom"/>
</dbReference>
<evidence type="ECO:0000256" key="16">
    <source>
        <dbReference type="SAM" id="MobiDB-lite"/>
    </source>
</evidence>
<proteinExistence type="inferred from homology"/>
<evidence type="ECO:0000256" key="10">
    <source>
        <dbReference type="ARBA" id="ARBA00023077"/>
    </source>
</evidence>
<protein>
    <submittedName>
        <fullName evidence="20">TonB-dependent siderophore receptor</fullName>
    </submittedName>
</protein>
<name>A0A6B8KBJ0_9HYPH</name>
<organism evidence="20 21">
    <name type="scientific">Methylocystis heyeri</name>
    <dbReference type="NCBI Taxonomy" id="391905"/>
    <lineage>
        <taxon>Bacteria</taxon>
        <taxon>Pseudomonadati</taxon>
        <taxon>Pseudomonadota</taxon>
        <taxon>Alphaproteobacteria</taxon>
        <taxon>Hyphomicrobiales</taxon>
        <taxon>Methylocystaceae</taxon>
        <taxon>Methylocystis</taxon>
    </lineage>
</organism>
<evidence type="ECO:0000256" key="4">
    <source>
        <dbReference type="ARBA" id="ARBA00022452"/>
    </source>
</evidence>
<evidence type="ECO:0000256" key="15">
    <source>
        <dbReference type="RuleBase" id="RU003357"/>
    </source>
</evidence>
<keyword evidence="7 17" id="KW-0732">Signal</keyword>
<dbReference type="GO" id="GO:0015344">
    <property type="term" value="F:siderophore uptake transmembrane transporter activity"/>
    <property type="evidence" value="ECO:0007669"/>
    <property type="project" value="TreeGrafter"/>
</dbReference>
<keyword evidence="6 14" id="KW-0812">Transmembrane</keyword>
<dbReference type="Gene3D" id="2.40.170.20">
    <property type="entry name" value="TonB-dependent receptor, beta-barrel domain"/>
    <property type="match status" value="1"/>
</dbReference>
<keyword evidence="13 14" id="KW-0998">Cell outer membrane</keyword>
<keyword evidence="4 14" id="KW-1134">Transmembrane beta strand</keyword>
<feature type="compositionally biased region" description="Low complexity" evidence="16">
    <location>
        <begin position="535"/>
        <end position="550"/>
    </location>
</feature>
<gene>
    <name evidence="20" type="ORF">H2LOC_004670</name>
</gene>
<evidence type="ECO:0000256" key="1">
    <source>
        <dbReference type="ARBA" id="ARBA00004571"/>
    </source>
</evidence>
<dbReference type="PANTHER" id="PTHR32552">
    <property type="entry name" value="FERRICHROME IRON RECEPTOR-RELATED"/>
    <property type="match status" value="1"/>
</dbReference>
<dbReference type="GO" id="GO:0009279">
    <property type="term" value="C:cell outer membrane"/>
    <property type="evidence" value="ECO:0007669"/>
    <property type="project" value="UniProtKB-SubCell"/>
</dbReference>
<dbReference type="RefSeq" id="WP_136495327.1">
    <property type="nucleotide sequence ID" value="NZ_CP046052.1"/>
</dbReference>
<feature type="region of interest" description="Disordered" evidence="16">
    <location>
        <begin position="535"/>
        <end position="555"/>
    </location>
</feature>
<dbReference type="InterPro" id="IPR010105">
    <property type="entry name" value="TonB_sidphr_rcpt"/>
</dbReference>
<dbReference type="InterPro" id="IPR036942">
    <property type="entry name" value="Beta-barrel_TonB_sf"/>
</dbReference>
<dbReference type="Gene3D" id="2.170.130.10">
    <property type="entry name" value="TonB-dependent receptor, plug domain"/>
    <property type="match status" value="1"/>
</dbReference>
<evidence type="ECO:0000256" key="12">
    <source>
        <dbReference type="ARBA" id="ARBA00023170"/>
    </source>
</evidence>
<dbReference type="KEGG" id="mhey:H2LOC_004670"/>
<evidence type="ECO:0000256" key="3">
    <source>
        <dbReference type="ARBA" id="ARBA00022448"/>
    </source>
</evidence>
<sequence length="766" mass="84189">MSRIAFLRGVSAGALLCSFLPSFVSAQEALPAIDVGVDRSGDANPSSGAPAPTSALGSNPGGRITGYSATNATSALKMDTPIMQTPANVQTVTRQTMDDQQVVSVRDALLTDVSGVLMTPNFAAETYKIRGFTNYGNSYKNGLFEYRMLNLDTTNLQSIEVLKGPAAMLYGRAEPGGILDLITKRPLDTPYYSIQEQAGTYGFTRTTVDMTGPVTQDKQLLYRFNGEFFSTGSYEDYPHNQNYFLAPSFTWRPNERFTANLDVEMQRYIWTGDFASLPSIGGYPAPIPISRYLSLPQVTVNDPRDYVKRRIAYDWTYRFDDNWSLTNRGAYSMFWMGGLNTYASAIDQKTGYLSLGMNNYSIAGAFHDYDFSTNLDLKGKFSTGFLSHSVLLGLDHMSEHEPPFASLSSTQKPIYIYDPHYSYALPINIYGSPVYSTQSLSWQGVYALDNISMLDDKVHVLLGGREDWASTSVNKLSSTTWAPKVNPLYSSYWAMQVSHHSDYNQAFSPKVGFVLQPYPWLSFFGDWSRSFGLNNTPSPASPNPSAGLPPQKGDQKEMGVKMELFDSRLLLTFAYFDIYKSNISTPAPTPTNPSNSVMTGLARSQGVEFDMTGKLTENLSAIVNYTHDDVRTMQGALSYDPRTLLTTQLAVAGTVLPASPKNYGNVWLKYDMDELLGVNLRGLSVGGGVSVVQSSLGDNANTFTLPGYALLNGMIAYTTKIGDSRVTAQLNIKNITNATYYLSSSGPTAIQTGTPRTILGSLRVEF</sequence>
<dbReference type="InterPro" id="IPR039426">
    <property type="entry name" value="TonB-dep_rcpt-like"/>
</dbReference>
<reference evidence="20 21" key="1">
    <citation type="submission" date="2019-11" db="EMBL/GenBank/DDBJ databases">
        <title>The genome sequence of Methylocystis heyeri.</title>
        <authorList>
            <person name="Oshkin I.Y."/>
            <person name="Miroshnikov K."/>
            <person name="Dedysh S.N."/>
        </authorList>
    </citation>
    <scope>NUCLEOTIDE SEQUENCE [LARGE SCALE GENOMIC DNA]</scope>
    <source>
        <strain evidence="20 21">H2</strain>
    </source>
</reference>
<comment type="similarity">
    <text evidence="2 14 15">Belongs to the TonB-dependent receptor family.</text>
</comment>
<keyword evidence="8" id="KW-0408">Iron</keyword>
<evidence type="ECO:0000256" key="9">
    <source>
        <dbReference type="ARBA" id="ARBA00023065"/>
    </source>
</evidence>
<evidence type="ECO:0000259" key="19">
    <source>
        <dbReference type="Pfam" id="PF07715"/>
    </source>
</evidence>
<evidence type="ECO:0000256" key="13">
    <source>
        <dbReference type="ARBA" id="ARBA00023237"/>
    </source>
</evidence>
<feature type="signal peptide" evidence="17">
    <location>
        <begin position="1"/>
        <end position="26"/>
    </location>
</feature>
<dbReference type="CDD" id="cd01347">
    <property type="entry name" value="ligand_gated_channel"/>
    <property type="match status" value="1"/>
</dbReference>
<evidence type="ECO:0000256" key="11">
    <source>
        <dbReference type="ARBA" id="ARBA00023136"/>
    </source>
</evidence>
<dbReference type="Proteomes" id="UP000309061">
    <property type="component" value="Chromosome"/>
</dbReference>
<feature type="domain" description="TonB-dependent receptor plug" evidence="19">
    <location>
        <begin position="82"/>
        <end position="178"/>
    </location>
</feature>
<evidence type="ECO:0000256" key="6">
    <source>
        <dbReference type="ARBA" id="ARBA00022692"/>
    </source>
</evidence>
<dbReference type="GO" id="GO:0015891">
    <property type="term" value="P:siderophore transport"/>
    <property type="evidence" value="ECO:0007669"/>
    <property type="project" value="InterPro"/>
</dbReference>
<keyword evidence="11 14" id="KW-0472">Membrane</keyword>
<feature type="domain" description="TonB-dependent receptor-like beta-barrel" evidence="18">
    <location>
        <begin position="254"/>
        <end position="735"/>
    </location>
</feature>